<name>A0A4Y7SPT6_COPMI</name>
<dbReference type="PANTHER" id="PTHR38846">
    <property type="entry name" value="C3H1-TYPE DOMAIN-CONTAINING PROTEIN"/>
    <property type="match status" value="1"/>
</dbReference>
<evidence type="ECO:0000313" key="2">
    <source>
        <dbReference type="EMBL" id="TEB23876.1"/>
    </source>
</evidence>
<evidence type="ECO:0000256" key="1">
    <source>
        <dbReference type="SAM" id="MobiDB-lite"/>
    </source>
</evidence>
<reference evidence="2 3" key="1">
    <citation type="journal article" date="2019" name="Nat. Ecol. Evol.">
        <title>Megaphylogeny resolves global patterns of mushroom evolution.</title>
        <authorList>
            <person name="Varga T."/>
            <person name="Krizsan K."/>
            <person name="Foldi C."/>
            <person name="Dima B."/>
            <person name="Sanchez-Garcia M."/>
            <person name="Sanchez-Ramirez S."/>
            <person name="Szollosi G.J."/>
            <person name="Szarkandi J.G."/>
            <person name="Papp V."/>
            <person name="Albert L."/>
            <person name="Andreopoulos W."/>
            <person name="Angelini C."/>
            <person name="Antonin V."/>
            <person name="Barry K.W."/>
            <person name="Bougher N.L."/>
            <person name="Buchanan P."/>
            <person name="Buyck B."/>
            <person name="Bense V."/>
            <person name="Catcheside P."/>
            <person name="Chovatia M."/>
            <person name="Cooper J."/>
            <person name="Damon W."/>
            <person name="Desjardin D."/>
            <person name="Finy P."/>
            <person name="Geml J."/>
            <person name="Haridas S."/>
            <person name="Hughes K."/>
            <person name="Justo A."/>
            <person name="Karasinski D."/>
            <person name="Kautmanova I."/>
            <person name="Kiss B."/>
            <person name="Kocsube S."/>
            <person name="Kotiranta H."/>
            <person name="LaButti K.M."/>
            <person name="Lechner B.E."/>
            <person name="Liimatainen K."/>
            <person name="Lipzen A."/>
            <person name="Lukacs Z."/>
            <person name="Mihaltcheva S."/>
            <person name="Morgado L.N."/>
            <person name="Niskanen T."/>
            <person name="Noordeloos M.E."/>
            <person name="Ohm R.A."/>
            <person name="Ortiz-Santana B."/>
            <person name="Ovrebo C."/>
            <person name="Racz N."/>
            <person name="Riley R."/>
            <person name="Savchenko A."/>
            <person name="Shiryaev A."/>
            <person name="Soop K."/>
            <person name="Spirin V."/>
            <person name="Szebenyi C."/>
            <person name="Tomsovsky M."/>
            <person name="Tulloss R.E."/>
            <person name="Uehling J."/>
            <person name="Grigoriev I.V."/>
            <person name="Vagvolgyi C."/>
            <person name="Papp T."/>
            <person name="Martin F.M."/>
            <person name="Miettinen O."/>
            <person name="Hibbett D.S."/>
            <person name="Nagy L.G."/>
        </authorList>
    </citation>
    <scope>NUCLEOTIDE SEQUENCE [LARGE SCALE GENOMIC DNA]</scope>
    <source>
        <strain evidence="2 3">FP101781</strain>
    </source>
</reference>
<protein>
    <submittedName>
        <fullName evidence="2">Uncharacterized protein</fullName>
    </submittedName>
</protein>
<feature type="compositionally biased region" description="Polar residues" evidence="1">
    <location>
        <begin position="190"/>
        <end position="202"/>
    </location>
</feature>
<evidence type="ECO:0000313" key="3">
    <source>
        <dbReference type="Proteomes" id="UP000298030"/>
    </source>
</evidence>
<organism evidence="2 3">
    <name type="scientific">Coprinellus micaceus</name>
    <name type="common">Glistening ink-cap mushroom</name>
    <name type="synonym">Coprinus micaceus</name>
    <dbReference type="NCBI Taxonomy" id="71717"/>
    <lineage>
        <taxon>Eukaryota</taxon>
        <taxon>Fungi</taxon>
        <taxon>Dikarya</taxon>
        <taxon>Basidiomycota</taxon>
        <taxon>Agaricomycotina</taxon>
        <taxon>Agaricomycetes</taxon>
        <taxon>Agaricomycetidae</taxon>
        <taxon>Agaricales</taxon>
        <taxon>Agaricineae</taxon>
        <taxon>Psathyrellaceae</taxon>
        <taxon>Coprinellus</taxon>
    </lineage>
</organism>
<gene>
    <name evidence="2" type="ORF">FA13DRAFT_1739675</name>
</gene>
<dbReference type="EMBL" id="QPFP01000073">
    <property type="protein sequence ID" value="TEB23876.1"/>
    <property type="molecule type" value="Genomic_DNA"/>
</dbReference>
<feature type="region of interest" description="Disordered" evidence="1">
    <location>
        <begin position="190"/>
        <end position="214"/>
    </location>
</feature>
<dbReference type="Proteomes" id="UP000298030">
    <property type="component" value="Unassembled WGS sequence"/>
</dbReference>
<keyword evidence="3" id="KW-1185">Reference proteome</keyword>
<dbReference type="PANTHER" id="PTHR38846:SF1">
    <property type="entry name" value="C3H1-TYPE DOMAIN-CONTAINING PROTEIN"/>
    <property type="match status" value="1"/>
</dbReference>
<accession>A0A4Y7SPT6</accession>
<dbReference type="AlphaFoldDB" id="A0A4Y7SPT6"/>
<sequence>MPPDPQPSSPAPNVRAYFARYPGFTYDPSKGATSEFRRLRRLLSRQGKDAGTEAPLREFTDALGNQFGEKYGTKWDDLPAWQSLCRRIGINPVPEELEMARKAVHRTYVNIIDLIDDVLDGEVPTFPTKKDLRVYTTKQKKLFTGGWHNSNTILTSLLTGNRPAMEQSGSVEDTLVHPLSTTFAPLNITSDAQPAAPSTSSLRGPFVEPDSDDEGETVLPLRAFFTQFSGFIYQSSNSATSEFRRLCRTRGWKREDSDRADAYINWSDAMANQFGAKFGVDMGDLGAWQRLCARIEINPIPDVLEEARELVFNSHVNLVDLVGEGRVTKFPTERALSVYSKKKRKIFPSDSLAAGDILTALLRYIYFPPPESSRRTSLGVLIRA</sequence>
<dbReference type="OrthoDB" id="6105938at2759"/>
<dbReference type="STRING" id="71717.A0A4Y7SPT6"/>
<comment type="caution">
    <text evidence="2">The sequence shown here is derived from an EMBL/GenBank/DDBJ whole genome shotgun (WGS) entry which is preliminary data.</text>
</comment>
<proteinExistence type="predicted"/>